<dbReference type="AlphaFoldDB" id="A0A8H8VA57"/>
<dbReference type="EMBL" id="WIWT01000033">
    <property type="protein sequence ID" value="KAF3211596.1"/>
    <property type="molecule type" value="Genomic_DNA"/>
</dbReference>
<proteinExistence type="predicted"/>
<evidence type="ECO:0000313" key="3">
    <source>
        <dbReference type="Proteomes" id="UP000614610"/>
    </source>
</evidence>
<name>A0A8H8VA57_ORBOL</name>
<feature type="domain" description="F-box" evidence="1">
    <location>
        <begin position="12"/>
        <end position="49"/>
    </location>
</feature>
<evidence type="ECO:0000313" key="2">
    <source>
        <dbReference type="EMBL" id="KAF3211596.1"/>
    </source>
</evidence>
<gene>
    <name evidence="2" type="ORF">TWF679_006400</name>
</gene>
<dbReference type="InterPro" id="IPR036047">
    <property type="entry name" value="F-box-like_dom_sf"/>
</dbReference>
<dbReference type="OrthoDB" id="2095648at2759"/>
<sequence length="431" mass="49795">MMPKSREKSTLEELPLDLKIDILRSLGSIYDLESLGLTCRTFYNICKSPQCTATAYRQLLIHGDHGELLRGVAVLRAYGRDDQLKLLQDASGFPANNPTDNTEYFYKLLSYQRTVRWFTNRFFEAMADKYGDVPPNPTNSMDSKPSKRFIPSRTESQRLDNAFLIFWILAETIYLFENRKPHGTIDGSHIDEELFTNTDRYTFVYILLWQILGTSDGLKLQLSVDFSVICSVARFLSGSTTPMALRYVDTLSHEKVAAISSKLGCPDIYNRQGISNLLTWNLGLDGLQKFLEEKDETIQASVIGKYYNRPLEPRVEVDDEEPFKFFISCFYSLIDGVWIYMRDHSGYLGNIHWRPLWRESGIINLLLVPPWNQADEFDIDAAFCDDERLQRLGYFRPRISVDGEETDQSSLEEKMKTDLVCHCKEDWGCWD</sequence>
<dbReference type="SUPFAM" id="SSF81383">
    <property type="entry name" value="F-box domain"/>
    <property type="match status" value="1"/>
</dbReference>
<dbReference type="Proteomes" id="UP000614610">
    <property type="component" value="Unassembled WGS sequence"/>
</dbReference>
<protein>
    <recommendedName>
        <fullName evidence="1">F-box domain-containing protein</fullName>
    </recommendedName>
</protein>
<comment type="caution">
    <text evidence="2">The sequence shown here is derived from an EMBL/GenBank/DDBJ whole genome shotgun (WGS) entry which is preliminary data.</text>
</comment>
<organism evidence="2 3">
    <name type="scientific">Orbilia oligospora</name>
    <name type="common">Nematode-trapping fungus</name>
    <name type="synonym">Arthrobotrys oligospora</name>
    <dbReference type="NCBI Taxonomy" id="2813651"/>
    <lineage>
        <taxon>Eukaryota</taxon>
        <taxon>Fungi</taxon>
        <taxon>Dikarya</taxon>
        <taxon>Ascomycota</taxon>
        <taxon>Pezizomycotina</taxon>
        <taxon>Orbiliomycetes</taxon>
        <taxon>Orbiliales</taxon>
        <taxon>Orbiliaceae</taxon>
        <taxon>Orbilia</taxon>
    </lineage>
</organism>
<dbReference type="InterPro" id="IPR001810">
    <property type="entry name" value="F-box_dom"/>
</dbReference>
<accession>A0A8H8VA57</accession>
<reference evidence="2" key="1">
    <citation type="submission" date="2019-06" db="EMBL/GenBank/DDBJ databases">
        <authorList>
            <person name="Palmer J.M."/>
        </authorList>
    </citation>
    <scope>NUCLEOTIDE SEQUENCE</scope>
    <source>
        <strain evidence="2">TWF679</strain>
    </source>
</reference>
<dbReference type="Pfam" id="PF12937">
    <property type="entry name" value="F-box-like"/>
    <property type="match status" value="1"/>
</dbReference>
<evidence type="ECO:0000259" key="1">
    <source>
        <dbReference type="Pfam" id="PF12937"/>
    </source>
</evidence>